<dbReference type="Proteomes" id="UP000623678">
    <property type="component" value="Unassembled WGS sequence"/>
</dbReference>
<dbReference type="SUPFAM" id="SSF51905">
    <property type="entry name" value="FAD/NAD(P)-binding domain"/>
    <property type="match status" value="2"/>
</dbReference>
<evidence type="ECO:0000313" key="8">
    <source>
        <dbReference type="EMBL" id="MBC8585727.1"/>
    </source>
</evidence>
<dbReference type="InterPro" id="IPR016156">
    <property type="entry name" value="FAD/NAD-linked_Rdtase_dimer_sf"/>
</dbReference>
<dbReference type="SMART" id="SM00450">
    <property type="entry name" value="RHOD"/>
    <property type="match status" value="1"/>
</dbReference>
<organism evidence="8 9">
    <name type="scientific">Youxingia wuxianensis</name>
    <dbReference type="NCBI Taxonomy" id="2763678"/>
    <lineage>
        <taxon>Bacteria</taxon>
        <taxon>Bacillati</taxon>
        <taxon>Bacillota</taxon>
        <taxon>Clostridia</taxon>
        <taxon>Eubacteriales</taxon>
        <taxon>Oscillospiraceae</taxon>
        <taxon>Youxingia</taxon>
    </lineage>
</organism>
<dbReference type="AlphaFoldDB" id="A0A926ESC4"/>
<dbReference type="PRINTS" id="PR00411">
    <property type="entry name" value="PNDRDTASEI"/>
</dbReference>
<sequence>MKEKIVIIGGVAGGASAAARLRRLSEECEIKIFERGDYISYANCGLPYHIGGAIPDRRALLLQTPQRMKERYNVDVKVHHEVTQILPQEKKVKIRDLTSGQEFFESYDKLVIATGSSPIVPPIPGIDLPGIFQVWTVPDTDRIKEYLAEHPIKRAAVIGGGFIGLEMAENLHALGLDVSIVEMADQVMAPLDYEMAKLLHSNIQKNNVSLLLGDGVKEFQKTQEGLRIVLASGAALETDMVILAIGVRPNSKIAADAGIALNARGGIIVDAGMRTGIQDIFAVGDVVEVEDFVDGERTMIPLAGPANKQGRLAADNLLGAREEYAGTQGTSIAKVFDLCAAATGHNEKQLQKQGKIKGKDYDTVMIVQNSHATYYPGAKQMFLKLIYEMDTGRLLGGQAVGSDGVDKRIDALSIAMRFGGGVDDLTRLEIAYAPPFASAKDAVNMLGFVAQNARRGLVKFVPWNITETKEENMVLLDVRTPGEYAEFRIPGAVNIPLDELRSRLGELEREKHYVVICAVGVRAYLAARILSNNAFPQVSIYPGGMTYYRAIQ</sequence>
<evidence type="ECO:0000256" key="3">
    <source>
        <dbReference type="ARBA" id="ARBA00022630"/>
    </source>
</evidence>
<keyword evidence="6" id="KW-0676">Redox-active center</keyword>
<dbReference type="PANTHER" id="PTHR43429:SF1">
    <property type="entry name" value="NAD(P)H SULFUR OXIDOREDUCTASE (COA-DEPENDENT)"/>
    <property type="match status" value="1"/>
</dbReference>
<dbReference type="EMBL" id="JACRTD010000006">
    <property type="protein sequence ID" value="MBC8585727.1"/>
    <property type="molecule type" value="Genomic_DNA"/>
</dbReference>
<dbReference type="InterPro" id="IPR023753">
    <property type="entry name" value="FAD/NAD-binding_dom"/>
</dbReference>
<evidence type="ECO:0000256" key="2">
    <source>
        <dbReference type="ARBA" id="ARBA00009130"/>
    </source>
</evidence>
<keyword evidence="3" id="KW-0285">Flavoprotein</keyword>
<comment type="caution">
    <text evidence="8">The sequence shown here is derived from an EMBL/GenBank/DDBJ whole genome shotgun (WGS) entry which is preliminary data.</text>
</comment>
<dbReference type="Pfam" id="PF00581">
    <property type="entry name" value="Rhodanese"/>
    <property type="match status" value="1"/>
</dbReference>
<keyword evidence="9" id="KW-1185">Reference proteome</keyword>
<keyword evidence="5" id="KW-0560">Oxidoreductase</keyword>
<comment type="cofactor">
    <cofactor evidence="1">
        <name>FAD</name>
        <dbReference type="ChEBI" id="CHEBI:57692"/>
    </cofactor>
</comment>
<evidence type="ECO:0000313" key="9">
    <source>
        <dbReference type="Proteomes" id="UP000623678"/>
    </source>
</evidence>
<dbReference type="PRINTS" id="PR00368">
    <property type="entry name" value="FADPNR"/>
</dbReference>
<evidence type="ECO:0000256" key="1">
    <source>
        <dbReference type="ARBA" id="ARBA00001974"/>
    </source>
</evidence>
<gene>
    <name evidence="8" type="ORF">H8705_09035</name>
</gene>
<dbReference type="InterPro" id="IPR001763">
    <property type="entry name" value="Rhodanese-like_dom"/>
</dbReference>
<dbReference type="SUPFAM" id="SSF52821">
    <property type="entry name" value="Rhodanese/Cell cycle control phosphatase"/>
    <property type="match status" value="1"/>
</dbReference>
<dbReference type="SUPFAM" id="SSF55424">
    <property type="entry name" value="FAD/NAD-linked reductases, dimerisation (C-terminal) domain"/>
    <property type="match status" value="1"/>
</dbReference>
<dbReference type="Gene3D" id="3.50.50.60">
    <property type="entry name" value="FAD/NAD(P)-binding domain"/>
    <property type="match status" value="2"/>
</dbReference>
<accession>A0A926ESC4</accession>
<dbReference type="GO" id="GO:0016491">
    <property type="term" value="F:oxidoreductase activity"/>
    <property type="evidence" value="ECO:0007669"/>
    <property type="project" value="UniProtKB-KW"/>
</dbReference>
<name>A0A926ESC4_9FIRM</name>
<dbReference type="InterPro" id="IPR036873">
    <property type="entry name" value="Rhodanese-like_dom_sf"/>
</dbReference>
<protein>
    <submittedName>
        <fullName evidence="8">FAD-dependent oxidoreductase</fullName>
    </submittedName>
</protein>
<evidence type="ECO:0000256" key="5">
    <source>
        <dbReference type="ARBA" id="ARBA00023002"/>
    </source>
</evidence>
<dbReference type="Gene3D" id="3.40.250.10">
    <property type="entry name" value="Rhodanese-like domain"/>
    <property type="match status" value="1"/>
</dbReference>
<evidence type="ECO:0000259" key="7">
    <source>
        <dbReference type="PROSITE" id="PS50206"/>
    </source>
</evidence>
<dbReference type="InterPro" id="IPR004099">
    <property type="entry name" value="Pyr_nucl-diS_OxRdtase_dimer"/>
</dbReference>
<dbReference type="Pfam" id="PF07992">
    <property type="entry name" value="Pyr_redox_2"/>
    <property type="match status" value="1"/>
</dbReference>
<dbReference type="PANTHER" id="PTHR43429">
    <property type="entry name" value="PYRIDINE NUCLEOTIDE-DISULFIDE OXIDOREDUCTASE DOMAIN-CONTAINING"/>
    <property type="match status" value="1"/>
</dbReference>
<dbReference type="InterPro" id="IPR036188">
    <property type="entry name" value="FAD/NAD-bd_sf"/>
</dbReference>
<comment type="similarity">
    <text evidence="2">Belongs to the class-III pyridine nucleotide-disulfide oxidoreductase family.</text>
</comment>
<reference evidence="8" key="1">
    <citation type="submission" date="2020-08" db="EMBL/GenBank/DDBJ databases">
        <title>Genome public.</title>
        <authorList>
            <person name="Liu C."/>
            <person name="Sun Q."/>
        </authorList>
    </citation>
    <scope>NUCLEOTIDE SEQUENCE</scope>
    <source>
        <strain evidence="8">NSJ-64</strain>
    </source>
</reference>
<dbReference type="Pfam" id="PF02852">
    <property type="entry name" value="Pyr_redox_dim"/>
    <property type="match status" value="1"/>
</dbReference>
<dbReference type="PROSITE" id="PS50206">
    <property type="entry name" value="RHODANESE_3"/>
    <property type="match status" value="1"/>
</dbReference>
<evidence type="ECO:0000256" key="6">
    <source>
        <dbReference type="ARBA" id="ARBA00023284"/>
    </source>
</evidence>
<feature type="domain" description="Rhodanese" evidence="7">
    <location>
        <begin position="469"/>
        <end position="552"/>
    </location>
</feature>
<proteinExistence type="inferred from homology"/>
<keyword evidence="4" id="KW-0274">FAD</keyword>
<dbReference type="RefSeq" id="WP_262395444.1">
    <property type="nucleotide sequence ID" value="NZ_JACRTD010000006.1"/>
</dbReference>
<dbReference type="InterPro" id="IPR050260">
    <property type="entry name" value="FAD-bd_OxRdtase"/>
</dbReference>
<evidence type="ECO:0000256" key="4">
    <source>
        <dbReference type="ARBA" id="ARBA00022827"/>
    </source>
</evidence>